<dbReference type="Gene3D" id="3.30.1150.10">
    <property type="match status" value="1"/>
</dbReference>
<evidence type="ECO:0000256" key="6">
    <source>
        <dbReference type="ARBA" id="ARBA00022692"/>
    </source>
</evidence>
<evidence type="ECO:0000259" key="10">
    <source>
        <dbReference type="PROSITE" id="PS52015"/>
    </source>
</evidence>
<proteinExistence type="inferred from homology"/>
<dbReference type="PANTHER" id="PTHR33446">
    <property type="entry name" value="PROTEIN TONB-RELATED"/>
    <property type="match status" value="1"/>
</dbReference>
<keyword evidence="3" id="KW-0813">Transport</keyword>
<dbReference type="EMBL" id="FZOQ01000029">
    <property type="protein sequence ID" value="SNT17636.1"/>
    <property type="molecule type" value="Genomic_DNA"/>
</dbReference>
<evidence type="ECO:0000256" key="1">
    <source>
        <dbReference type="ARBA" id="ARBA00004383"/>
    </source>
</evidence>
<evidence type="ECO:0000256" key="8">
    <source>
        <dbReference type="ARBA" id="ARBA00022989"/>
    </source>
</evidence>
<dbReference type="GO" id="GO:0055085">
    <property type="term" value="P:transmembrane transport"/>
    <property type="evidence" value="ECO:0007669"/>
    <property type="project" value="InterPro"/>
</dbReference>
<dbReference type="NCBIfam" id="TIGR01352">
    <property type="entry name" value="tonB_Cterm"/>
    <property type="match status" value="1"/>
</dbReference>
<name>A0A239KGX2_9BACT</name>
<evidence type="ECO:0000256" key="5">
    <source>
        <dbReference type="ARBA" id="ARBA00022519"/>
    </source>
</evidence>
<dbReference type="Proteomes" id="UP000198432">
    <property type="component" value="Unassembled WGS sequence"/>
</dbReference>
<dbReference type="InterPro" id="IPR006260">
    <property type="entry name" value="TonB/TolA_C"/>
</dbReference>
<evidence type="ECO:0000313" key="11">
    <source>
        <dbReference type="EMBL" id="SNT17636.1"/>
    </source>
</evidence>
<evidence type="ECO:0000256" key="4">
    <source>
        <dbReference type="ARBA" id="ARBA00022475"/>
    </source>
</evidence>
<dbReference type="PROSITE" id="PS52015">
    <property type="entry name" value="TONB_CTD"/>
    <property type="match status" value="1"/>
</dbReference>
<dbReference type="SUPFAM" id="SSF74653">
    <property type="entry name" value="TolA/TonB C-terminal domain"/>
    <property type="match status" value="1"/>
</dbReference>
<reference evidence="12" key="1">
    <citation type="submission" date="2017-06" db="EMBL/GenBank/DDBJ databases">
        <authorList>
            <person name="Varghese N."/>
            <person name="Submissions S."/>
        </authorList>
    </citation>
    <scope>NUCLEOTIDE SEQUENCE [LARGE SCALE GENOMIC DNA]</scope>
    <source>
        <strain evidence="12">NKM1</strain>
    </source>
</reference>
<keyword evidence="8" id="KW-1133">Transmembrane helix</keyword>
<dbReference type="GO" id="GO:0098797">
    <property type="term" value="C:plasma membrane protein complex"/>
    <property type="evidence" value="ECO:0007669"/>
    <property type="project" value="TreeGrafter"/>
</dbReference>
<protein>
    <submittedName>
        <fullName evidence="11">Protein TonB</fullName>
    </submittedName>
</protein>
<keyword evidence="9" id="KW-0472">Membrane</keyword>
<comment type="similarity">
    <text evidence="2">Belongs to the TonB family.</text>
</comment>
<dbReference type="GO" id="GO:0015031">
    <property type="term" value="P:protein transport"/>
    <property type="evidence" value="ECO:0007669"/>
    <property type="project" value="UniProtKB-KW"/>
</dbReference>
<keyword evidence="5" id="KW-0997">Cell inner membrane</keyword>
<keyword evidence="6" id="KW-0812">Transmembrane</keyword>
<evidence type="ECO:0000256" key="3">
    <source>
        <dbReference type="ARBA" id="ARBA00022448"/>
    </source>
</evidence>
<keyword evidence="4" id="KW-1003">Cell membrane</keyword>
<dbReference type="InterPro" id="IPR037682">
    <property type="entry name" value="TonB_C"/>
</dbReference>
<dbReference type="PANTHER" id="PTHR33446:SF2">
    <property type="entry name" value="PROTEIN TONB"/>
    <property type="match status" value="1"/>
</dbReference>
<accession>A0A239KGX2</accession>
<keyword evidence="12" id="KW-1185">Reference proteome</keyword>
<dbReference type="RefSeq" id="WP_179223129.1">
    <property type="nucleotide sequence ID" value="NZ_FZOQ01000029.1"/>
</dbReference>
<sequence length="153" mass="16577">MQKLTSTNTIFGTVFACFLTLASCATDEDPLVRVQEEETTATRELNTSQAYAYVEEMPAFKGGEAALLGFLGQHIRYPEAAQKAGIEGLTVVSFVVETDGSVTSVQTIKSLSTETDQEAARVVKLTSGSWTPGKQDGEPVRVQYTLPVKFSMK</sequence>
<dbReference type="Pfam" id="PF03544">
    <property type="entry name" value="TonB_C"/>
    <property type="match status" value="1"/>
</dbReference>
<dbReference type="InterPro" id="IPR051045">
    <property type="entry name" value="TonB-dependent_transducer"/>
</dbReference>
<feature type="domain" description="TonB C-terminal" evidence="10">
    <location>
        <begin position="62"/>
        <end position="153"/>
    </location>
</feature>
<evidence type="ECO:0000256" key="7">
    <source>
        <dbReference type="ARBA" id="ARBA00022927"/>
    </source>
</evidence>
<dbReference type="GO" id="GO:0031992">
    <property type="term" value="F:energy transducer activity"/>
    <property type="evidence" value="ECO:0007669"/>
    <property type="project" value="TreeGrafter"/>
</dbReference>
<dbReference type="AlphaFoldDB" id="A0A239KGX2"/>
<evidence type="ECO:0000256" key="9">
    <source>
        <dbReference type="ARBA" id="ARBA00023136"/>
    </source>
</evidence>
<evidence type="ECO:0000313" key="12">
    <source>
        <dbReference type="Proteomes" id="UP000198432"/>
    </source>
</evidence>
<gene>
    <name evidence="11" type="ORF">SAMN06296052_1291</name>
</gene>
<organism evidence="11 12">
    <name type="scientific">Pontibacter ummariensis</name>
    <dbReference type="NCBI Taxonomy" id="1610492"/>
    <lineage>
        <taxon>Bacteria</taxon>
        <taxon>Pseudomonadati</taxon>
        <taxon>Bacteroidota</taxon>
        <taxon>Cytophagia</taxon>
        <taxon>Cytophagales</taxon>
        <taxon>Hymenobacteraceae</taxon>
        <taxon>Pontibacter</taxon>
    </lineage>
</organism>
<keyword evidence="7" id="KW-0653">Protein transport</keyword>
<dbReference type="PROSITE" id="PS51257">
    <property type="entry name" value="PROKAR_LIPOPROTEIN"/>
    <property type="match status" value="1"/>
</dbReference>
<evidence type="ECO:0000256" key="2">
    <source>
        <dbReference type="ARBA" id="ARBA00006555"/>
    </source>
</evidence>
<comment type="subcellular location">
    <subcellularLocation>
        <location evidence="1">Cell inner membrane</location>
        <topology evidence="1">Single-pass membrane protein</topology>
        <orientation evidence="1">Periplasmic side</orientation>
    </subcellularLocation>
</comment>